<evidence type="ECO:0000313" key="1">
    <source>
        <dbReference type="EMBL" id="MFD1545762.1"/>
    </source>
</evidence>
<evidence type="ECO:0000313" key="2">
    <source>
        <dbReference type="Proteomes" id="UP001597097"/>
    </source>
</evidence>
<protein>
    <submittedName>
        <fullName evidence="1">DUF6229 family protein</fullName>
    </submittedName>
</protein>
<dbReference type="RefSeq" id="WP_219529627.1">
    <property type="nucleotide sequence ID" value="NZ_JAHKRM010000007.1"/>
</dbReference>
<comment type="caution">
    <text evidence="1">The sequence shown here is derived from an EMBL/GenBank/DDBJ whole genome shotgun (WGS) entry which is preliminary data.</text>
</comment>
<dbReference type="Pfam" id="PF19740">
    <property type="entry name" value="DUF6229"/>
    <property type="match status" value="1"/>
</dbReference>
<accession>A0ABW4GSP1</accession>
<dbReference type="Proteomes" id="UP001597097">
    <property type="component" value="Unassembled WGS sequence"/>
</dbReference>
<dbReference type="InterPro" id="IPR046197">
    <property type="entry name" value="DUF6229"/>
</dbReference>
<proteinExistence type="predicted"/>
<sequence length="82" mass="8390">MPKLTQEQADRIVAGWRSGTELVEGWENPAGPLFASGEYAEADITLESILAASGCNPPPPPPDQTVGGCGTACTASAGRLCC</sequence>
<gene>
    <name evidence="1" type="ORF">ACFSJ0_52580</name>
</gene>
<organism evidence="1 2">
    <name type="scientific">Nonomuraea guangzhouensis</name>
    <dbReference type="NCBI Taxonomy" id="1291555"/>
    <lineage>
        <taxon>Bacteria</taxon>
        <taxon>Bacillati</taxon>
        <taxon>Actinomycetota</taxon>
        <taxon>Actinomycetes</taxon>
        <taxon>Streptosporangiales</taxon>
        <taxon>Streptosporangiaceae</taxon>
        <taxon>Nonomuraea</taxon>
    </lineage>
</organism>
<keyword evidence="2" id="KW-1185">Reference proteome</keyword>
<name>A0ABW4GSP1_9ACTN</name>
<dbReference type="EMBL" id="JBHUCM010000049">
    <property type="protein sequence ID" value="MFD1545762.1"/>
    <property type="molecule type" value="Genomic_DNA"/>
</dbReference>
<reference evidence="2" key="1">
    <citation type="journal article" date="2019" name="Int. J. Syst. Evol. Microbiol.">
        <title>The Global Catalogue of Microorganisms (GCM) 10K type strain sequencing project: providing services to taxonomists for standard genome sequencing and annotation.</title>
        <authorList>
            <consortium name="The Broad Institute Genomics Platform"/>
            <consortium name="The Broad Institute Genome Sequencing Center for Infectious Disease"/>
            <person name="Wu L."/>
            <person name="Ma J."/>
        </authorList>
    </citation>
    <scope>NUCLEOTIDE SEQUENCE [LARGE SCALE GENOMIC DNA]</scope>
    <source>
        <strain evidence="2">CGMCC 1.15399</strain>
    </source>
</reference>